<reference evidence="7 8" key="2">
    <citation type="journal article" date="2000" name="Proc. Natl. Acad. Sci. U.S.A.">
        <title>Archaeal adaptation to higher temperatures revealed by genomic sequence of Thermoplasma volcanium.</title>
        <authorList>
            <person name="Kawashima T."/>
            <person name="Amano N."/>
            <person name="Koike H."/>
            <person name="Makino S."/>
            <person name="Higuchi S."/>
            <person name="Kawashima-Ohya Y."/>
            <person name="Watanabe K."/>
            <person name="Yamazaki M."/>
            <person name="Kanehori K."/>
            <person name="Kawamoto T."/>
            <person name="Nunoshiba T."/>
            <person name="Yamamoto Y."/>
            <person name="Aramaki H."/>
            <person name="Makino K."/>
            <person name="Suzuki M."/>
        </authorList>
    </citation>
    <scope>NUCLEOTIDE SEQUENCE [LARGE SCALE GENOMIC DNA]</scope>
    <source>
        <strain evidence="8">ATCC 51530 / DSM 4299 / JCM 9571 / NBRC 15438 / GSS1</strain>
    </source>
</reference>
<dbReference type="EMBL" id="BA000011">
    <property type="protein sequence ID" value="BAB59800.1"/>
    <property type="molecule type" value="Genomic_DNA"/>
</dbReference>
<dbReference type="AlphaFoldDB" id="Q97B01"/>
<keyword evidence="2" id="KW-0547">Nucleotide-binding</keyword>
<evidence type="ECO:0000256" key="2">
    <source>
        <dbReference type="ARBA" id="ARBA00022741"/>
    </source>
</evidence>
<gene>
    <name evidence="7" type="ORF">TVG0653071</name>
</gene>
<protein>
    <submittedName>
        <fullName evidence="7">tRNA synthetase Asn</fullName>
    </submittedName>
</protein>
<evidence type="ECO:0000256" key="4">
    <source>
        <dbReference type="ARBA" id="ARBA00022917"/>
    </source>
</evidence>
<dbReference type="OrthoDB" id="131570at2157"/>
<keyword evidence="5 7" id="KW-0030">Aminoacyl-tRNA synthetase</keyword>
<feature type="domain" description="Aminoacyl-transfer RNA synthetases class-II family profile" evidence="6">
    <location>
        <begin position="95"/>
        <end position="304"/>
    </location>
</feature>
<dbReference type="InterPro" id="IPR045864">
    <property type="entry name" value="aa-tRNA-synth_II/BPL/LPL"/>
</dbReference>
<keyword evidence="1" id="KW-0436">Ligase</keyword>
<dbReference type="PROSITE" id="PS50862">
    <property type="entry name" value="AA_TRNA_LIGASE_II"/>
    <property type="match status" value="1"/>
</dbReference>
<dbReference type="PANTHER" id="PTHR22594">
    <property type="entry name" value="ASPARTYL/LYSYL-TRNA SYNTHETASE"/>
    <property type="match status" value="1"/>
</dbReference>
<dbReference type="eggNOG" id="arCOG00409">
    <property type="taxonomic scope" value="Archaea"/>
</dbReference>
<dbReference type="NCBIfam" id="NF005054">
    <property type="entry name" value="PRK06462.1-4"/>
    <property type="match status" value="1"/>
</dbReference>
<dbReference type="RefSeq" id="WP_010916917.1">
    <property type="nucleotide sequence ID" value="NC_002689.2"/>
</dbReference>
<evidence type="ECO:0000256" key="5">
    <source>
        <dbReference type="ARBA" id="ARBA00023146"/>
    </source>
</evidence>
<dbReference type="GO" id="GO:0005524">
    <property type="term" value="F:ATP binding"/>
    <property type="evidence" value="ECO:0007669"/>
    <property type="project" value="UniProtKB-KW"/>
</dbReference>
<dbReference type="STRING" id="273116.gene:9381446"/>
<proteinExistence type="predicted"/>
<keyword evidence="4" id="KW-0648">Protein biosynthesis</keyword>
<dbReference type="PaxDb" id="273116-14324874"/>
<dbReference type="SUPFAM" id="SSF55681">
    <property type="entry name" value="Class II aaRS and biotin synthetases"/>
    <property type="match status" value="1"/>
</dbReference>
<dbReference type="KEGG" id="tvo:TVG0653071"/>
<evidence type="ECO:0000313" key="7">
    <source>
        <dbReference type="EMBL" id="BAB59800.1"/>
    </source>
</evidence>
<dbReference type="Proteomes" id="UP000001017">
    <property type="component" value="Chromosome"/>
</dbReference>
<evidence type="ECO:0000256" key="1">
    <source>
        <dbReference type="ARBA" id="ARBA00022598"/>
    </source>
</evidence>
<name>Q97B01_THEVO</name>
<organism evidence="7 8">
    <name type="scientific">Thermoplasma volcanium (strain ATCC 51530 / DSM 4299 / JCM 9571 / NBRC 15438 / GSS1)</name>
    <dbReference type="NCBI Taxonomy" id="273116"/>
    <lineage>
        <taxon>Archaea</taxon>
        <taxon>Methanobacteriati</taxon>
        <taxon>Thermoplasmatota</taxon>
        <taxon>Thermoplasmata</taxon>
        <taxon>Thermoplasmatales</taxon>
        <taxon>Thermoplasmataceae</taxon>
        <taxon>Thermoplasma</taxon>
    </lineage>
</organism>
<evidence type="ECO:0000313" key="8">
    <source>
        <dbReference type="Proteomes" id="UP000001017"/>
    </source>
</evidence>
<keyword evidence="8" id="KW-1185">Reference proteome</keyword>
<dbReference type="InterPro" id="IPR006195">
    <property type="entry name" value="aa-tRNA-synth_II"/>
</dbReference>
<dbReference type="Pfam" id="PF00152">
    <property type="entry name" value="tRNA-synt_2"/>
    <property type="match status" value="1"/>
</dbReference>
<dbReference type="PANTHER" id="PTHR22594:SF48">
    <property type="entry name" value="ASPARAGINYL-TRNA SYNTHETASE-RELATED PROTEIN (N-TRUNCATION)"/>
    <property type="match status" value="1"/>
</dbReference>
<evidence type="ECO:0000256" key="3">
    <source>
        <dbReference type="ARBA" id="ARBA00022840"/>
    </source>
</evidence>
<accession>Q97B01</accession>
<dbReference type="GeneID" id="1441765"/>
<dbReference type="PhylomeDB" id="Q97B01"/>
<dbReference type="InterPro" id="IPR004364">
    <property type="entry name" value="Aa-tRNA-synt_II"/>
</dbReference>
<evidence type="ECO:0000259" key="6">
    <source>
        <dbReference type="PROSITE" id="PS50862"/>
    </source>
</evidence>
<dbReference type="GO" id="GO:0004816">
    <property type="term" value="F:asparagine-tRNA ligase activity"/>
    <property type="evidence" value="ECO:0007669"/>
    <property type="project" value="TreeGrafter"/>
</dbReference>
<reference evidence="7 8" key="1">
    <citation type="journal article" date="1999" name="Proc. Jpn. Acad.">
        <title>Determination of the complete genomic DNA sequence of Thermoplasma volvanium GSS1.</title>
        <authorList>
            <person name="Kawashima T."/>
            <person name="Yamamoto Y."/>
            <person name="Aramaki H."/>
            <person name="Nunoshiba T."/>
            <person name="Kawamoto T."/>
            <person name="Watanabe K."/>
            <person name="Yamazaki M."/>
            <person name="Kanehori K."/>
            <person name="Amano N."/>
            <person name="Ohya Y."/>
            <person name="Makino K."/>
            <person name="Suzuki M."/>
        </authorList>
    </citation>
    <scope>NUCLEOTIDE SEQUENCE [LARGE SCALE GENOMIC DNA]</scope>
    <source>
        <strain evidence="8">ATCC 51530 / DSM 4299 / JCM 9571 / NBRC 15438 / GSS1</strain>
    </source>
</reference>
<dbReference type="Gene3D" id="3.30.930.10">
    <property type="entry name" value="Bira Bifunctional Protein, Domain 2"/>
    <property type="match status" value="1"/>
</dbReference>
<dbReference type="GO" id="GO:0006421">
    <property type="term" value="P:asparaginyl-tRNA aminoacylation"/>
    <property type="evidence" value="ECO:0007669"/>
    <property type="project" value="TreeGrafter"/>
</dbReference>
<sequence length="314" mass="36854">MEAKEISDLVYEVNSHLEKPELQRALKIESSVRSYLSDYLKGRGFIEVPPVIISVLTDPLNHPVYDPTIDYYGYKYSITKSMIFHKHILTKHFGKIFTFSPNIRLEEEDKAETGRHLSEFTQLDLEIRDATREDVMSLGEEMIVELFSKIKKTHSDDLKFFGRDLRIPKKPFERIRYKDAEKEYGGDFESILSKEKKEPFWIIDIPLEKREFYDREDPQRPGILVDMDLVYPEGFGEALSGGEREYKLDRIIERIHKKRQTEEQFKWYIEFAKDGLYPSAGFGIGIERLTRYICGLSRIEDVHPFPKVPGKLSL</sequence>
<dbReference type="HOGENOM" id="CLU_004553_2_2_2"/>
<keyword evidence="3" id="KW-0067">ATP-binding</keyword>